<reference evidence="8" key="2">
    <citation type="journal article" date="2007" name="Science">
        <title>Draft genome sequence of the sexually transmitted pathogen Trichomonas vaginalis.</title>
        <authorList>
            <person name="Carlton J.M."/>
            <person name="Hirt R.P."/>
            <person name="Silva J.C."/>
            <person name="Delcher A.L."/>
            <person name="Schatz M."/>
            <person name="Zhao Q."/>
            <person name="Wortman J.R."/>
            <person name="Bidwell S.L."/>
            <person name="Alsmark U.C.M."/>
            <person name="Besteiro S."/>
            <person name="Sicheritz-Ponten T."/>
            <person name="Noel C.J."/>
            <person name="Dacks J.B."/>
            <person name="Foster P.G."/>
            <person name="Simillion C."/>
            <person name="Van de Peer Y."/>
            <person name="Miranda-Saavedra D."/>
            <person name="Barton G.J."/>
            <person name="Westrop G.D."/>
            <person name="Mueller S."/>
            <person name="Dessi D."/>
            <person name="Fiori P.L."/>
            <person name="Ren Q."/>
            <person name="Paulsen I."/>
            <person name="Zhang H."/>
            <person name="Bastida-Corcuera F.D."/>
            <person name="Simoes-Barbosa A."/>
            <person name="Brown M.T."/>
            <person name="Hayes R.D."/>
            <person name="Mukherjee M."/>
            <person name="Okumura C.Y."/>
            <person name="Schneider R."/>
            <person name="Smith A.J."/>
            <person name="Vanacova S."/>
            <person name="Villalvazo M."/>
            <person name="Haas B.J."/>
            <person name="Pertea M."/>
            <person name="Feldblyum T.V."/>
            <person name="Utterback T.R."/>
            <person name="Shu C.L."/>
            <person name="Osoegawa K."/>
            <person name="de Jong P.J."/>
            <person name="Hrdy I."/>
            <person name="Horvathova L."/>
            <person name="Zubacova Z."/>
            <person name="Dolezal P."/>
            <person name="Malik S.B."/>
            <person name="Logsdon J.M. Jr."/>
            <person name="Henze K."/>
            <person name="Gupta A."/>
            <person name="Wang C.C."/>
            <person name="Dunne R.L."/>
            <person name="Upcroft J.A."/>
            <person name="Upcroft P."/>
            <person name="White O."/>
            <person name="Salzberg S.L."/>
            <person name="Tang P."/>
            <person name="Chiu C.-H."/>
            <person name="Lee Y.-S."/>
            <person name="Embley T.M."/>
            <person name="Coombs G.H."/>
            <person name="Mottram J.C."/>
            <person name="Tachezy J."/>
            <person name="Fraser-Liggett C.M."/>
            <person name="Johnson P.J."/>
        </authorList>
    </citation>
    <scope>NUCLEOTIDE SEQUENCE [LARGE SCALE GENOMIC DNA]</scope>
    <source>
        <strain evidence="8">G3</strain>
    </source>
</reference>
<accession>A2DFM1</accession>
<keyword evidence="9" id="KW-1185">Reference proteome</keyword>
<gene>
    <name evidence="8" type="ORF">TVAG_391080</name>
</gene>
<dbReference type="OrthoDB" id="60033at2759"/>
<dbReference type="Proteomes" id="UP000001542">
    <property type="component" value="Unassembled WGS sequence"/>
</dbReference>
<dbReference type="PROSITE" id="PS50125">
    <property type="entry name" value="GUANYLATE_CYCLASE_2"/>
    <property type="match status" value="1"/>
</dbReference>
<sequence length="295" mass="32948">MKLDQMRNHQSSLFYEDDYSVVTDASKTIPVHVSIIGMKSSSDNVNSFVLIVRNQEFLVQQQKQAEEEKRKSETLLYQILPRDIVNQINRGEKDISFQVQAVSIIFIDINKFSEYAANLTPKDIMSNLSYYFSVLDKTALKYNMLTKIKLIGDIYMAAVGLFNQDLPADEFADQAVLFSSDVLSQLEEINRKLDSNLSVRVGINSGGPIIAGVLGTDKPLFDIIGDAINVAARLQSTCATNHIHISAATHDLIKSKNYEFTDCGETELKGKGKQKTYNVSIPQLIYTATSSIVMK</sequence>
<evidence type="ECO:0000256" key="6">
    <source>
        <dbReference type="ARBA" id="ARBA00023239"/>
    </source>
</evidence>
<feature type="domain" description="Guanylate cyclase" evidence="7">
    <location>
        <begin position="103"/>
        <end position="235"/>
    </location>
</feature>
<dbReference type="PANTHER" id="PTHR11920">
    <property type="entry name" value="GUANYLYL CYCLASE"/>
    <property type="match status" value="1"/>
</dbReference>
<protein>
    <submittedName>
        <fullName evidence="8">Adenylate and Guanylate cyclase catalytic domain containing protein</fullName>
    </submittedName>
</protein>
<dbReference type="GO" id="GO:0004383">
    <property type="term" value="F:guanylate cyclase activity"/>
    <property type="evidence" value="ECO:0000318"/>
    <property type="project" value="GO_Central"/>
</dbReference>
<dbReference type="GO" id="GO:0007168">
    <property type="term" value="P:receptor guanylyl cyclase signaling pathway"/>
    <property type="evidence" value="ECO:0000318"/>
    <property type="project" value="GO_Central"/>
</dbReference>
<comment type="subcellular location">
    <subcellularLocation>
        <location evidence="1">Membrane</location>
    </subcellularLocation>
</comment>
<keyword evidence="4" id="KW-1133">Transmembrane helix</keyword>
<dbReference type="VEuPathDB" id="TrichDB:TVAG_391080"/>
<evidence type="ECO:0000313" key="8">
    <source>
        <dbReference type="EMBL" id="EAY20724.1"/>
    </source>
</evidence>
<dbReference type="InterPro" id="IPR001054">
    <property type="entry name" value="A/G_cyclase"/>
</dbReference>
<dbReference type="Pfam" id="PF00211">
    <property type="entry name" value="Guanylate_cyc"/>
    <property type="match status" value="1"/>
</dbReference>
<evidence type="ECO:0000256" key="2">
    <source>
        <dbReference type="ARBA" id="ARBA00022692"/>
    </source>
</evidence>
<keyword evidence="5" id="KW-0472">Membrane</keyword>
<dbReference type="GO" id="GO:0035556">
    <property type="term" value="P:intracellular signal transduction"/>
    <property type="evidence" value="ECO:0007669"/>
    <property type="project" value="InterPro"/>
</dbReference>
<dbReference type="RefSeq" id="XP_001581710.1">
    <property type="nucleotide sequence ID" value="XM_001581660.1"/>
</dbReference>
<proteinExistence type="predicted"/>
<name>A2DFM1_TRIV3</name>
<evidence type="ECO:0000313" key="9">
    <source>
        <dbReference type="Proteomes" id="UP000001542"/>
    </source>
</evidence>
<evidence type="ECO:0000256" key="4">
    <source>
        <dbReference type="ARBA" id="ARBA00022989"/>
    </source>
</evidence>
<reference evidence="8" key="1">
    <citation type="submission" date="2006-10" db="EMBL/GenBank/DDBJ databases">
        <authorList>
            <person name="Amadeo P."/>
            <person name="Zhao Q."/>
            <person name="Wortman J."/>
            <person name="Fraser-Liggett C."/>
            <person name="Carlton J."/>
        </authorList>
    </citation>
    <scope>NUCLEOTIDE SEQUENCE</scope>
    <source>
        <strain evidence="8">G3</strain>
    </source>
</reference>
<dbReference type="InterPro" id="IPR050401">
    <property type="entry name" value="Cyclic_nucleotide_synthase"/>
</dbReference>
<dbReference type="Gene3D" id="6.10.250.780">
    <property type="match status" value="1"/>
</dbReference>
<dbReference type="CDD" id="cd07302">
    <property type="entry name" value="CHD"/>
    <property type="match status" value="1"/>
</dbReference>
<keyword evidence="6" id="KW-0456">Lyase</keyword>
<organism evidence="8 9">
    <name type="scientific">Trichomonas vaginalis (strain ATCC PRA-98 / G3)</name>
    <dbReference type="NCBI Taxonomy" id="412133"/>
    <lineage>
        <taxon>Eukaryota</taxon>
        <taxon>Metamonada</taxon>
        <taxon>Parabasalia</taxon>
        <taxon>Trichomonadida</taxon>
        <taxon>Trichomonadidae</taxon>
        <taxon>Trichomonas</taxon>
    </lineage>
</organism>
<evidence type="ECO:0000256" key="3">
    <source>
        <dbReference type="ARBA" id="ARBA00022741"/>
    </source>
</evidence>
<evidence type="ECO:0000256" key="1">
    <source>
        <dbReference type="ARBA" id="ARBA00004370"/>
    </source>
</evidence>
<dbReference type="STRING" id="5722.A2DFM1"/>
<keyword evidence="3" id="KW-0547">Nucleotide-binding</keyword>
<dbReference type="GO" id="GO:0000166">
    <property type="term" value="F:nucleotide binding"/>
    <property type="evidence" value="ECO:0007669"/>
    <property type="project" value="UniProtKB-KW"/>
</dbReference>
<dbReference type="PANTHER" id="PTHR11920:SF335">
    <property type="entry name" value="GUANYLATE CYCLASE"/>
    <property type="match status" value="1"/>
</dbReference>
<dbReference type="AlphaFoldDB" id="A2DFM1"/>
<evidence type="ECO:0000259" key="7">
    <source>
        <dbReference type="PROSITE" id="PS50125"/>
    </source>
</evidence>
<dbReference type="GO" id="GO:0001653">
    <property type="term" value="F:peptide receptor activity"/>
    <property type="evidence" value="ECO:0000318"/>
    <property type="project" value="GO_Central"/>
</dbReference>
<dbReference type="GO" id="GO:0005886">
    <property type="term" value="C:plasma membrane"/>
    <property type="evidence" value="ECO:0000318"/>
    <property type="project" value="GO_Central"/>
</dbReference>
<dbReference type="eggNOG" id="KOG4171">
    <property type="taxonomic scope" value="Eukaryota"/>
</dbReference>
<dbReference type="InParanoid" id="A2DFM1"/>
<dbReference type="SUPFAM" id="SSF55073">
    <property type="entry name" value="Nucleotide cyclase"/>
    <property type="match status" value="1"/>
</dbReference>
<dbReference type="OMA" id="HISAATH"/>
<dbReference type="SMR" id="A2DFM1"/>
<evidence type="ECO:0000256" key="5">
    <source>
        <dbReference type="ARBA" id="ARBA00023136"/>
    </source>
</evidence>
<dbReference type="Gene3D" id="3.30.70.1230">
    <property type="entry name" value="Nucleotide cyclase"/>
    <property type="match status" value="1"/>
</dbReference>
<dbReference type="VEuPathDB" id="TrichDB:TVAGG3_0323900"/>
<keyword evidence="2" id="KW-0812">Transmembrane</keyword>
<dbReference type="SMART" id="SM00044">
    <property type="entry name" value="CYCc"/>
    <property type="match status" value="1"/>
</dbReference>
<dbReference type="KEGG" id="tva:5466267"/>
<dbReference type="EMBL" id="DS113195">
    <property type="protein sequence ID" value="EAY20724.1"/>
    <property type="molecule type" value="Genomic_DNA"/>
</dbReference>
<dbReference type="GO" id="GO:0006182">
    <property type="term" value="P:cGMP biosynthetic process"/>
    <property type="evidence" value="ECO:0000318"/>
    <property type="project" value="GO_Central"/>
</dbReference>
<dbReference type="InterPro" id="IPR029787">
    <property type="entry name" value="Nucleotide_cyclase"/>
</dbReference>